<sequence length="846" mass="90977">MSALAALVDGAARPDPASAAEDAASRIRRWTEGYAPRPGLADELVGADGAFHGAYPRFLDRLGRLDDREIAARFLSAERHIRDAGISYRVYGDKQEHPWALGSLPLVIGAADWAALSAGIVQRAGLMERIVADIYGPGRLVADGLLPAGVVAGSPEYLRPAHGMTPPGGRWLPIYAADVGRGPDGRWQVLADRTQAPSGLGYALENRMVLARAFPDLFADLHVERLPGFFQAFRSGLAAACERSDPRICLLTSGPYSSTYVEQAALARYLGFLLVEGDDLVVSDGLVHVRTVAGLKRADALWRRIDADYLDPLELRTDSRLGVPGLLEVLRRGGVVMGNMPGSGVVESAALSPYLPGIARALTGEDLRLTGPRTWWCGDREGLAHTLDHLDALTLRPAATAVRGPERDALLAPIAFGAARERALAALSERAFDWVAQEPAPLSTMPSWQDGTLVARPFVMRVFAAATPDGWRVLPSAFCRVAEREDADPSEMRAGIRSADVWILSDTPVDTPSLVLSTPPRIRRIAGHLPARAADNLFWLGRYLERAEAVIRLVQAHLGGFGEAITADPCAAEDAPTARRIRALLTEWHCVEAADLPTAVLAQEALSGRKSYGSALNHALEARRTAASLRERLPAEAWRSLADLRDTLIFSEVFTPTEAQLRGRAERALGHLAALTGLAHENMNHGAGWRFVDIGRRIERAINTCGFASVFCGRDASAEDLGVMLALVDAQIAYGARYLTGVSRDAVCDMGVLDPYNPRSVAYQMTAIVAHLDALPALAADGLPEPHRRHALTLAGTFQTAQAAEIDGPALETLAEELERLADGIAGRYFPSSAEALRPEKLTGLA</sequence>
<feature type="domain" description="Circularly permuted ATP-grasp type 2" evidence="2">
    <location>
        <begin position="105"/>
        <end position="482"/>
    </location>
</feature>
<gene>
    <name evidence="3" type="ORF">SAMN04488125_107166</name>
</gene>
<dbReference type="InterPro" id="IPR007296">
    <property type="entry name" value="DUF403"/>
</dbReference>
<proteinExistence type="predicted"/>
<dbReference type="OrthoDB" id="9804079at2"/>
<dbReference type="STRING" id="414703.SAMN04488125_107166"/>
<evidence type="ECO:0000313" key="4">
    <source>
        <dbReference type="Proteomes" id="UP000198804"/>
    </source>
</evidence>
<dbReference type="EMBL" id="FOSV01000007">
    <property type="protein sequence ID" value="SFL02330.1"/>
    <property type="molecule type" value="Genomic_DNA"/>
</dbReference>
<evidence type="ECO:0000259" key="2">
    <source>
        <dbReference type="Pfam" id="PF14403"/>
    </source>
</evidence>
<dbReference type="AlphaFoldDB" id="A0A1I4EBL6"/>
<dbReference type="SUPFAM" id="SSF56059">
    <property type="entry name" value="Glutathione synthetase ATP-binding domain-like"/>
    <property type="match status" value="1"/>
</dbReference>
<feature type="domain" description="DUF403" evidence="1">
    <location>
        <begin position="529"/>
        <end position="830"/>
    </location>
</feature>
<dbReference type="InterPro" id="IPR051680">
    <property type="entry name" value="ATP-dep_Glu-Cys_Ligase-2"/>
</dbReference>
<accession>A0A1I4EBL6</accession>
<evidence type="ECO:0000259" key="1">
    <source>
        <dbReference type="Pfam" id="PF04168"/>
    </source>
</evidence>
<dbReference type="PANTHER" id="PTHR34595">
    <property type="entry name" value="BLR5612 PROTEIN"/>
    <property type="match status" value="1"/>
</dbReference>
<reference evidence="4" key="1">
    <citation type="submission" date="2016-10" db="EMBL/GenBank/DDBJ databases">
        <authorList>
            <person name="Varghese N."/>
            <person name="Submissions S."/>
        </authorList>
    </citation>
    <scope>NUCLEOTIDE SEQUENCE [LARGE SCALE GENOMIC DNA]</scope>
    <source>
        <strain evidence="4">CGMCC 1.6474</strain>
    </source>
</reference>
<evidence type="ECO:0000313" key="3">
    <source>
        <dbReference type="EMBL" id="SFL02330.1"/>
    </source>
</evidence>
<organism evidence="3 4">
    <name type="scientific">Methylorubrum salsuginis</name>
    <dbReference type="NCBI Taxonomy" id="414703"/>
    <lineage>
        <taxon>Bacteria</taxon>
        <taxon>Pseudomonadati</taxon>
        <taxon>Pseudomonadota</taxon>
        <taxon>Alphaproteobacteria</taxon>
        <taxon>Hyphomicrobiales</taxon>
        <taxon>Methylobacteriaceae</taxon>
        <taxon>Methylorubrum</taxon>
    </lineage>
</organism>
<name>A0A1I4EBL6_9HYPH</name>
<protein>
    <submittedName>
        <fullName evidence="3">Uncharacterized conserved protein, circularly permuted ATPgrasp superfamily</fullName>
    </submittedName>
</protein>
<dbReference type="RefSeq" id="WP_091945624.1">
    <property type="nucleotide sequence ID" value="NZ_FOSV01000007.1"/>
</dbReference>
<dbReference type="Proteomes" id="UP000198804">
    <property type="component" value="Unassembled WGS sequence"/>
</dbReference>
<dbReference type="Pfam" id="PF14403">
    <property type="entry name" value="CP_ATPgrasp_2"/>
    <property type="match status" value="1"/>
</dbReference>
<dbReference type="InterPro" id="IPR025841">
    <property type="entry name" value="CP_ATPgrasp_2"/>
</dbReference>
<dbReference type="Gene3D" id="3.40.50.11290">
    <property type="match status" value="1"/>
</dbReference>
<dbReference type="PANTHER" id="PTHR34595:SF2">
    <property type="entry name" value="BLR2978 PROTEIN"/>
    <property type="match status" value="1"/>
</dbReference>
<keyword evidence="4" id="KW-1185">Reference proteome</keyword>
<dbReference type="Pfam" id="PF04168">
    <property type="entry name" value="Alpha-E"/>
    <property type="match status" value="1"/>
</dbReference>